<keyword evidence="6" id="KW-1185">Reference proteome</keyword>
<evidence type="ECO:0000259" key="4">
    <source>
        <dbReference type="PROSITE" id="PS51741"/>
    </source>
</evidence>
<dbReference type="PROSITE" id="PS50186">
    <property type="entry name" value="DEP"/>
    <property type="match status" value="1"/>
</dbReference>
<sequence length="700" mass="80649">MPSFADSFWTDDLFTGVNTLFRKLYEGCEQNVLFIQLFASRMQYEVSYGRQLCKIRQNIDGYDEKAPELSINCALGGMVRTMEREGSEHLSIAADIEVTVLKPFSKWCEEHKQRIEYSEKTLKTNITNYQKSKKFVEKFERSYFNKCRNLEDFKRTNFNEEELKMALEAMKLQKVYEATIEKEQEFKKFGSLGGIDFDYRTIREIIRQLLTKLEKSDYKVPLINYKIFNTNNGSEIVKFLMENLSLKDVDQAEAFGQDLLDFGFLKYCNGVGTTFVNSKKFQYSWKSYAYKFARIPEPNAGEVHDGDKDATVTGLADYFQDLTSRISQPSQAVYSNTENAPKLSEVERTFSKLTNEVEVADQKYRKECLKMDSLRCSIEELMVDHFVFMEKCESDRLQALKKVVMDFCLIMSNEISLLKDSLQGFSESEAQMGPHEDLLKMVENSRTGFFQPVVTPYNNYYNPGGYQNFGIDLETRCRLDKKAVPLIMSTILSYMDQIYPEMPNDVARTTAWTVPVKLHSTHQLRKLLNAKPFENEIEVMEILKESNAEPSTIASVLKIYLLELPAPLISNEIYDVLKALYAQYPPSPAKTEEQEQIDVQRVNGIANTLQTLSKCQIATLDAISTHFSRLIKILRMSSSDSGPALAEEFVQSISQEFANCIVQVKLPDGNEIGYKIFSDLLEFKKPLFRDIRRQNSKSKQ</sequence>
<feature type="domain" description="Rho-GAP" evidence="3">
    <location>
        <begin position="471"/>
        <end position="688"/>
    </location>
</feature>
<feature type="domain" description="DEP" evidence="2">
    <location>
        <begin position="229"/>
        <end position="294"/>
    </location>
</feature>
<evidence type="ECO:0000313" key="6">
    <source>
        <dbReference type="Proteomes" id="UP000190831"/>
    </source>
</evidence>
<gene>
    <name evidence="5" type="ORF">LAFE_0B00562G</name>
</gene>
<reference evidence="6" key="1">
    <citation type="submission" date="2016-03" db="EMBL/GenBank/DDBJ databases">
        <authorList>
            <person name="Devillers H."/>
        </authorList>
    </citation>
    <scope>NUCLEOTIDE SEQUENCE [LARGE SCALE GENOMIC DNA]</scope>
</reference>
<dbReference type="AlphaFoldDB" id="A0A1G4M779"/>
<dbReference type="SUPFAM" id="SSF103657">
    <property type="entry name" value="BAR/IMD domain-like"/>
    <property type="match status" value="1"/>
</dbReference>
<dbReference type="FunFam" id="1.10.555.10:FF:000060">
    <property type="entry name" value="Rho-GTPase-activating protein RGD2"/>
    <property type="match status" value="1"/>
</dbReference>
<name>A0A1G4M779_LACFM</name>
<dbReference type="OrthoDB" id="2155291at2759"/>
<keyword evidence="1" id="KW-0175">Coiled coil</keyword>
<evidence type="ECO:0000259" key="3">
    <source>
        <dbReference type="PROSITE" id="PS50238"/>
    </source>
</evidence>
<evidence type="ECO:0000256" key="1">
    <source>
        <dbReference type="PROSITE-ProRule" id="PRU01077"/>
    </source>
</evidence>
<evidence type="ECO:0000259" key="2">
    <source>
        <dbReference type="PROSITE" id="PS50186"/>
    </source>
</evidence>
<dbReference type="SMART" id="SM00049">
    <property type="entry name" value="DEP"/>
    <property type="match status" value="1"/>
</dbReference>
<dbReference type="PROSITE" id="PS51741">
    <property type="entry name" value="F_BAR"/>
    <property type="match status" value="1"/>
</dbReference>
<dbReference type="PANTHER" id="PTHR23065:SF17">
    <property type="entry name" value="RHO-GTPASE-ACTIVATING PROTEIN RGD2"/>
    <property type="match status" value="1"/>
</dbReference>
<dbReference type="PANTHER" id="PTHR23065">
    <property type="entry name" value="PROLINE-SERINE-THREONINE PHOSPHATASE INTERACTING PROTEIN 1"/>
    <property type="match status" value="1"/>
</dbReference>
<dbReference type="SUPFAM" id="SSF46785">
    <property type="entry name" value="Winged helix' DNA-binding domain"/>
    <property type="match status" value="1"/>
</dbReference>
<dbReference type="GO" id="GO:0005886">
    <property type="term" value="C:plasma membrane"/>
    <property type="evidence" value="ECO:0007669"/>
    <property type="project" value="TreeGrafter"/>
</dbReference>
<dbReference type="PROSITE" id="PS50238">
    <property type="entry name" value="RHOGAP"/>
    <property type="match status" value="1"/>
</dbReference>
<dbReference type="GO" id="GO:0005096">
    <property type="term" value="F:GTPase activator activity"/>
    <property type="evidence" value="ECO:0007669"/>
    <property type="project" value="TreeGrafter"/>
</dbReference>
<dbReference type="GO" id="GO:0005737">
    <property type="term" value="C:cytoplasm"/>
    <property type="evidence" value="ECO:0007669"/>
    <property type="project" value="TreeGrafter"/>
</dbReference>
<feature type="domain" description="F-BAR" evidence="4">
    <location>
        <begin position="2"/>
        <end position="437"/>
    </location>
</feature>
<dbReference type="OMA" id="WSQKQPE"/>
<dbReference type="Pfam" id="PF00611">
    <property type="entry name" value="FCH"/>
    <property type="match status" value="1"/>
</dbReference>
<dbReference type="Proteomes" id="UP000190831">
    <property type="component" value="Chromosome B"/>
</dbReference>
<protein>
    <submittedName>
        <fullName evidence="5">LAFE_0B00562g1_1</fullName>
    </submittedName>
</protein>
<dbReference type="InterPro" id="IPR036388">
    <property type="entry name" value="WH-like_DNA-bd_sf"/>
</dbReference>
<dbReference type="Pfam" id="PF00620">
    <property type="entry name" value="RhoGAP"/>
    <property type="match status" value="1"/>
</dbReference>
<proteinExistence type="predicted"/>
<dbReference type="GO" id="GO:0000935">
    <property type="term" value="C:division septum"/>
    <property type="evidence" value="ECO:0007669"/>
    <property type="project" value="TreeGrafter"/>
</dbReference>
<dbReference type="Gene3D" id="1.20.1270.60">
    <property type="entry name" value="Arfaptin homology (AH) domain/BAR domain"/>
    <property type="match status" value="2"/>
</dbReference>
<dbReference type="Gene3D" id="1.10.555.10">
    <property type="entry name" value="Rho GTPase activation protein"/>
    <property type="match status" value="1"/>
</dbReference>
<evidence type="ECO:0000313" key="5">
    <source>
        <dbReference type="EMBL" id="SCV99699.1"/>
    </source>
</evidence>
<dbReference type="InterPro" id="IPR000198">
    <property type="entry name" value="RhoGAP_dom"/>
</dbReference>
<dbReference type="InterPro" id="IPR000591">
    <property type="entry name" value="DEP_dom"/>
</dbReference>
<dbReference type="Gene3D" id="1.10.10.10">
    <property type="entry name" value="Winged helix-like DNA-binding domain superfamily/Winged helix DNA-binding domain"/>
    <property type="match status" value="1"/>
</dbReference>
<dbReference type="SUPFAM" id="SSF48350">
    <property type="entry name" value="GTPase activation domain, GAP"/>
    <property type="match status" value="1"/>
</dbReference>
<accession>A0A1G4M779</accession>
<dbReference type="GO" id="GO:0007264">
    <property type="term" value="P:small GTPase-mediated signal transduction"/>
    <property type="evidence" value="ECO:0007669"/>
    <property type="project" value="TreeGrafter"/>
</dbReference>
<dbReference type="InterPro" id="IPR027267">
    <property type="entry name" value="AH/BAR_dom_sf"/>
</dbReference>
<dbReference type="InterPro" id="IPR008936">
    <property type="entry name" value="Rho_GTPase_activation_prot"/>
</dbReference>
<dbReference type="InterPro" id="IPR036390">
    <property type="entry name" value="WH_DNA-bd_sf"/>
</dbReference>
<dbReference type="CDD" id="cd04399">
    <property type="entry name" value="RhoGAP_fRGD2"/>
    <property type="match status" value="1"/>
</dbReference>
<dbReference type="SMART" id="SM00324">
    <property type="entry name" value="RhoGAP"/>
    <property type="match status" value="1"/>
</dbReference>
<dbReference type="Pfam" id="PF00610">
    <property type="entry name" value="DEP"/>
    <property type="match status" value="1"/>
</dbReference>
<dbReference type="STRING" id="4955.A0A1G4M779"/>
<dbReference type="InterPro" id="IPR031160">
    <property type="entry name" value="F_BAR_dom"/>
</dbReference>
<dbReference type="GO" id="GO:0007010">
    <property type="term" value="P:cytoskeleton organization"/>
    <property type="evidence" value="ECO:0007669"/>
    <property type="project" value="TreeGrafter"/>
</dbReference>
<dbReference type="EMBL" id="LT598489">
    <property type="protein sequence ID" value="SCV99699.1"/>
    <property type="molecule type" value="Genomic_DNA"/>
</dbReference>
<dbReference type="SMART" id="SM00055">
    <property type="entry name" value="FCH"/>
    <property type="match status" value="1"/>
</dbReference>
<dbReference type="InterPro" id="IPR001060">
    <property type="entry name" value="FCH_dom"/>
</dbReference>
<organism evidence="5 6">
    <name type="scientific">Lachancea fermentati</name>
    <name type="common">Zygosaccharomyces fermentati</name>
    <dbReference type="NCBI Taxonomy" id="4955"/>
    <lineage>
        <taxon>Eukaryota</taxon>
        <taxon>Fungi</taxon>
        <taxon>Dikarya</taxon>
        <taxon>Ascomycota</taxon>
        <taxon>Saccharomycotina</taxon>
        <taxon>Saccharomycetes</taxon>
        <taxon>Saccharomycetales</taxon>
        <taxon>Saccharomycetaceae</taxon>
        <taxon>Lachancea</taxon>
    </lineage>
</organism>